<comment type="caution">
    <text evidence="2">The sequence shown here is derived from an EMBL/GenBank/DDBJ whole genome shotgun (WGS) entry which is preliminary data.</text>
</comment>
<proteinExistence type="predicted"/>
<keyword evidence="3" id="KW-1185">Reference proteome</keyword>
<sequence length="191" mass="19741">MSPKRPLAAGGILLAGLALLVPAGCGLDPQVRVERPAGRGSPAPAPAQTATGVPSDVDGLRVLRADPRMGTEVVSAIERCEGGRFPVYADEISLTGDAGSARLLVVTVFTCPGRSCGYEGTRGTYVYRLEGDRPGGRVYAHEGAGSRVEVQDGALVLVRPEYLPDDDASCPTATRTTPLRWTGGTLVPAGA</sequence>
<feature type="region of interest" description="Disordered" evidence="1">
    <location>
        <begin position="33"/>
        <end position="54"/>
    </location>
</feature>
<organism evidence="2 3">
    <name type="scientific">Planomonospora alba</name>
    <dbReference type="NCBI Taxonomy" id="161354"/>
    <lineage>
        <taxon>Bacteria</taxon>
        <taxon>Bacillati</taxon>
        <taxon>Actinomycetota</taxon>
        <taxon>Actinomycetes</taxon>
        <taxon>Streptosporangiales</taxon>
        <taxon>Streptosporangiaceae</taxon>
        <taxon>Planomonospora</taxon>
    </lineage>
</organism>
<protein>
    <recommendedName>
        <fullName evidence="4">Lipoprotein</fullName>
    </recommendedName>
</protein>
<evidence type="ECO:0008006" key="4">
    <source>
        <dbReference type="Google" id="ProtNLM"/>
    </source>
</evidence>
<name>A0ABP6NC31_9ACTN</name>
<evidence type="ECO:0000313" key="3">
    <source>
        <dbReference type="Proteomes" id="UP001500320"/>
    </source>
</evidence>
<dbReference type="RefSeq" id="WP_344860845.1">
    <property type="nucleotide sequence ID" value="NZ_BAAAUT010000027.1"/>
</dbReference>
<accession>A0ABP6NC31</accession>
<evidence type="ECO:0000256" key="1">
    <source>
        <dbReference type="SAM" id="MobiDB-lite"/>
    </source>
</evidence>
<dbReference type="Proteomes" id="UP001500320">
    <property type="component" value="Unassembled WGS sequence"/>
</dbReference>
<reference evidence="3" key="1">
    <citation type="journal article" date="2019" name="Int. J. Syst. Evol. Microbiol.">
        <title>The Global Catalogue of Microorganisms (GCM) 10K type strain sequencing project: providing services to taxonomists for standard genome sequencing and annotation.</title>
        <authorList>
            <consortium name="The Broad Institute Genomics Platform"/>
            <consortium name="The Broad Institute Genome Sequencing Center for Infectious Disease"/>
            <person name="Wu L."/>
            <person name="Ma J."/>
        </authorList>
    </citation>
    <scope>NUCLEOTIDE SEQUENCE [LARGE SCALE GENOMIC DNA]</scope>
    <source>
        <strain evidence="3">JCM 9373</strain>
    </source>
</reference>
<gene>
    <name evidence="2" type="ORF">GCM10010466_35660</name>
</gene>
<dbReference type="EMBL" id="BAAAUT010000027">
    <property type="protein sequence ID" value="GAA3141547.1"/>
    <property type="molecule type" value="Genomic_DNA"/>
</dbReference>
<evidence type="ECO:0000313" key="2">
    <source>
        <dbReference type="EMBL" id="GAA3141547.1"/>
    </source>
</evidence>